<dbReference type="PANTHER" id="PTHR34471:SF1">
    <property type="entry name" value="ARGININE REPRESSOR"/>
    <property type="match status" value="1"/>
</dbReference>
<dbReference type="HAMAP" id="MF_00173">
    <property type="entry name" value="Arg_repressor"/>
    <property type="match status" value="1"/>
</dbReference>
<keyword evidence="7" id="KW-0028">Amino-acid biosynthesis</keyword>
<evidence type="ECO:0000256" key="6">
    <source>
        <dbReference type="ARBA" id="ARBA00023163"/>
    </source>
</evidence>
<evidence type="ECO:0000259" key="9">
    <source>
        <dbReference type="Pfam" id="PF01316"/>
    </source>
</evidence>
<keyword evidence="7" id="KW-0055">Arginine biosynthesis</keyword>
<dbReference type="PRINTS" id="PR01467">
    <property type="entry name" value="ARGREPRESSOR"/>
</dbReference>
<keyword evidence="4 7" id="KW-0805">Transcription regulation</keyword>
<dbReference type="InterPro" id="IPR020899">
    <property type="entry name" value="Arg_repress_C"/>
</dbReference>
<dbReference type="PANTHER" id="PTHR34471">
    <property type="entry name" value="ARGININE REPRESSOR"/>
    <property type="match status" value="1"/>
</dbReference>
<dbReference type="Pfam" id="PF02863">
    <property type="entry name" value="Arg_repressor_C"/>
    <property type="match status" value="1"/>
</dbReference>
<dbReference type="NCBIfam" id="TIGR01529">
    <property type="entry name" value="argR_whole"/>
    <property type="match status" value="1"/>
</dbReference>
<dbReference type="InterPro" id="IPR036390">
    <property type="entry name" value="WH_DNA-bd_sf"/>
</dbReference>
<evidence type="ECO:0000256" key="5">
    <source>
        <dbReference type="ARBA" id="ARBA00023125"/>
    </source>
</evidence>
<dbReference type="InterPro" id="IPR036388">
    <property type="entry name" value="WH-like_DNA-bd_sf"/>
</dbReference>
<keyword evidence="12" id="KW-1185">Reference proteome</keyword>
<evidence type="ECO:0000256" key="3">
    <source>
        <dbReference type="ARBA" id="ARBA00022490"/>
    </source>
</evidence>
<dbReference type="InterPro" id="IPR036251">
    <property type="entry name" value="Arg_repress_C_sf"/>
</dbReference>
<evidence type="ECO:0000256" key="2">
    <source>
        <dbReference type="ARBA" id="ARBA00008316"/>
    </source>
</evidence>
<reference evidence="11 12" key="1">
    <citation type="submission" date="2016-10" db="EMBL/GenBank/DDBJ databases">
        <authorList>
            <person name="de Groot N.N."/>
        </authorList>
    </citation>
    <scope>NUCLEOTIDE SEQUENCE [LARGE SCALE GENOMIC DNA]</scope>
    <source>
        <strain evidence="11 12">DSM 2179</strain>
    </source>
</reference>
<evidence type="ECO:0000256" key="4">
    <source>
        <dbReference type="ARBA" id="ARBA00023015"/>
    </source>
</evidence>
<comment type="pathway">
    <text evidence="7">Amino-acid biosynthesis; L-arginine biosynthesis [regulation].</text>
</comment>
<dbReference type="GO" id="GO:0006526">
    <property type="term" value="P:L-arginine biosynthetic process"/>
    <property type="evidence" value="ECO:0007669"/>
    <property type="project" value="UniProtKB-UniPathway"/>
</dbReference>
<dbReference type="Pfam" id="PF01316">
    <property type="entry name" value="Arg_repressor"/>
    <property type="match status" value="1"/>
</dbReference>
<dbReference type="SUPFAM" id="SSF55252">
    <property type="entry name" value="C-terminal domain of arginine repressor"/>
    <property type="match status" value="1"/>
</dbReference>
<dbReference type="AlphaFoldDB" id="A0A1H6VAB3"/>
<dbReference type="Gene3D" id="1.10.10.10">
    <property type="entry name" value="Winged helix-like DNA-binding domain superfamily/Winged helix DNA-binding domain"/>
    <property type="match status" value="1"/>
</dbReference>
<dbReference type="Proteomes" id="UP000199662">
    <property type="component" value="Unassembled WGS sequence"/>
</dbReference>
<proteinExistence type="inferred from homology"/>
<evidence type="ECO:0000256" key="8">
    <source>
        <dbReference type="NCBIfam" id="TIGR01529"/>
    </source>
</evidence>
<dbReference type="GO" id="GO:0003700">
    <property type="term" value="F:DNA-binding transcription factor activity"/>
    <property type="evidence" value="ECO:0007669"/>
    <property type="project" value="UniProtKB-UniRule"/>
</dbReference>
<dbReference type="GO" id="GO:0051259">
    <property type="term" value="P:protein complex oligomerization"/>
    <property type="evidence" value="ECO:0007669"/>
    <property type="project" value="InterPro"/>
</dbReference>
<dbReference type="UniPathway" id="UPA00068"/>
<dbReference type="GO" id="GO:0003677">
    <property type="term" value="F:DNA binding"/>
    <property type="evidence" value="ECO:0007669"/>
    <property type="project" value="UniProtKB-KW"/>
</dbReference>
<feature type="domain" description="Arginine repressor C-terminal" evidence="10">
    <location>
        <begin position="80"/>
        <end position="146"/>
    </location>
</feature>
<gene>
    <name evidence="7" type="primary">argR</name>
    <name evidence="11" type="ORF">SAMN05660742_102123</name>
</gene>
<feature type="domain" description="Arginine repressor DNA-binding" evidence="9">
    <location>
        <begin position="2"/>
        <end position="62"/>
    </location>
</feature>
<sequence>MKNVRLEKIKQIIATQEINTQDELLDALHQEGFDVTQATISRDINRLMIMKIPLGDGRYRYVSKPDPDHNAYVKGRLRIFQDSILSINFSENIIVIHTIPGAAEAVACLIDYVEWPEIIGTLAGNNTIFIIVKTNQSTTTIIEKLQNLQKNQTLKIF</sequence>
<evidence type="ECO:0000313" key="11">
    <source>
        <dbReference type="EMBL" id="SEI97195.1"/>
    </source>
</evidence>
<comment type="similarity">
    <text evidence="2 7">Belongs to the ArgR family.</text>
</comment>
<evidence type="ECO:0000256" key="7">
    <source>
        <dbReference type="HAMAP-Rule" id="MF_00173"/>
    </source>
</evidence>
<dbReference type="EMBL" id="FNZK01000002">
    <property type="protein sequence ID" value="SEI97195.1"/>
    <property type="molecule type" value="Genomic_DNA"/>
</dbReference>
<dbReference type="GO" id="GO:0034618">
    <property type="term" value="F:arginine binding"/>
    <property type="evidence" value="ECO:0007669"/>
    <property type="project" value="InterPro"/>
</dbReference>
<dbReference type="RefSeq" id="WP_091828890.1">
    <property type="nucleotide sequence ID" value="NZ_FNZK01000002.1"/>
</dbReference>
<protein>
    <recommendedName>
        <fullName evidence="7 8">Arginine repressor</fullName>
    </recommendedName>
</protein>
<comment type="function">
    <text evidence="7">Regulates arginine biosynthesis genes.</text>
</comment>
<dbReference type="STRING" id="84035.SAMN05660742_102123"/>
<comment type="subcellular location">
    <subcellularLocation>
        <location evidence="1 7">Cytoplasm</location>
    </subcellularLocation>
</comment>
<dbReference type="GO" id="GO:1900079">
    <property type="term" value="P:regulation of arginine biosynthetic process"/>
    <property type="evidence" value="ECO:0007669"/>
    <property type="project" value="UniProtKB-UniRule"/>
</dbReference>
<dbReference type="GO" id="GO:0005737">
    <property type="term" value="C:cytoplasm"/>
    <property type="evidence" value="ECO:0007669"/>
    <property type="project" value="UniProtKB-SubCell"/>
</dbReference>
<keyword evidence="5 7" id="KW-0238">DNA-binding</keyword>
<keyword evidence="6 7" id="KW-0804">Transcription</keyword>
<organism evidence="11 12">
    <name type="scientific">Propionispira arboris</name>
    <dbReference type="NCBI Taxonomy" id="84035"/>
    <lineage>
        <taxon>Bacteria</taxon>
        <taxon>Bacillati</taxon>
        <taxon>Bacillota</taxon>
        <taxon>Negativicutes</taxon>
        <taxon>Selenomonadales</taxon>
        <taxon>Selenomonadaceae</taxon>
        <taxon>Propionispira</taxon>
    </lineage>
</organism>
<evidence type="ECO:0000313" key="12">
    <source>
        <dbReference type="Proteomes" id="UP000199662"/>
    </source>
</evidence>
<dbReference type="SUPFAM" id="SSF46785">
    <property type="entry name" value="Winged helix' DNA-binding domain"/>
    <property type="match status" value="1"/>
</dbReference>
<name>A0A1H6VAB3_9FIRM</name>
<keyword evidence="7" id="KW-0678">Repressor</keyword>
<dbReference type="Gene3D" id="3.30.1360.40">
    <property type="match status" value="1"/>
</dbReference>
<evidence type="ECO:0000259" key="10">
    <source>
        <dbReference type="Pfam" id="PF02863"/>
    </source>
</evidence>
<accession>A0A1H6VAB3</accession>
<dbReference type="InterPro" id="IPR020900">
    <property type="entry name" value="Arg_repress_DNA-bd"/>
</dbReference>
<keyword evidence="3 7" id="KW-0963">Cytoplasm</keyword>
<evidence type="ECO:0000256" key="1">
    <source>
        <dbReference type="ARBA" id="ARBA00004496"/>
    </source>
</evidence>
<dbReference type="InterPro" id="IPR001669">
    <property type="entry name" value="Arg_repress"/>
</dbReference>